<dbReference type="EMBL" id="PDOE01000007">
    <property type="protein sequence ID" value="RKL66339.1"/>
    <property type="molecule type" value="Genomic_DNA"/>
</dbReference>
<dbReference type="PANTHER" id="PTHR30213:SF0">
    <property type="entry name" value="UPF0761 MEMBRANE PROTEIN YIHY"/>
    <property type="match status" value="1"/>
</dbReference>
<keyword evidence="8" id="KW-1185">Reference proteome</keyword>
<dbReference type="InterPro" id="IPR017039">
    <property type="entry name" value="Virul_fac_BrkB"/>
</dbReference>
<evidence type="ECO:0000256" key="6">
    <source>
        <dbReference type="SAM" id="Phobius"/>
    </source>
</evidence>
<reference evidence="7 8" key="1">
    <citation type="submission" date="2017-10" db="EMBL/GenBank/DDBJ databases">
        <title>Bacillus sp. nov., a halophilic bacterium isolated from a Keqin Lake.</title>
        <authorList>
            <person name="Wang H."/>
        </authorList>
    </citation>
    <scope>NUCLEOTIDE SEQUENCE [LARGE SCALE GENOMIC DNA]</scope>
    <source>
        <strain evidence="7 8">KCTC 13187</strain>
    </source>
</reference>
<proteinExistence type="predicted"/>
<protein>
    <submittedName>
        <fullName evidence="7">Ribonuclease</fullName>
    </submittedName>
</protein>
<comment type="caution">
    <text evidence="7">The sequence shown here is derived from an EMBL/GenBank/DDBJ whole genome shotgun (WGS) entry which is preliminary data.</text>
</comment>
<keyword evidence="2" id="KW-1003">Cell membrane</keyword>
<evidence type="ECO:0000313" key="7">
    <source>
        <dbReference type="EMBL" id="RKL66339.1"/>
    </source>
</evidence>
<name>A0A3A9K1W4_9BACI</name>
<evidence type="ECO:0000256" key="3">
    <source>
        <dbReference type="ARBA" id="ARBA00022692"/>
    </source>
</evidence>
<dbReference type="AlphaFoldDB" id="A0A3A9K1W4"/>
<evidence type="ECO:0000256" key="5">
    <source>
        <dbReference type="ARBA" id="ARBA00023136"/>
    </source>
</evidence>
<dbReference type="Pfam" id="PF03631">
    <property type="entry name" value="Virul_fac_BrkB"/>
    <property type="match status" value="1"/>
</dbReference>
<keyword evidence="4 6" id="KW-1133">Transmembrane helix</keyword>
<feature type="transmembrane region" description="Helical" evidence="6">
    <location>
        <begin position="228"/>
        <end position="256"/>
    </location>
</feature>
<dbReference type="PANTHER" id="PTHR30213">
    <property type="entry name" value="INNER MEMBRANE PROTEIN YHJD"/>
    <property type="match status" value="1"/>
</dbReference>
<keyword evidence="3 6" id="KW-0812">Transmembrane</keyword>
<evidence type="ECO:0000256" key="2">
    <source>
        <dbReference type="ARBA" id="ARBA00022475"/>
    </source>
</evidence>
<evidence type="ECO:0000313" key="8">
    <source>
        <dbReference type="Proteomes" id="UP000281498"/>
    </source>
</evidence>
<feature type="transmembrane region" description="Helical" evidence="6">
    <location>
        <begin position="21"/>
        <end position="43"/>
    </location>
</feature>
<accession>A0A3A9K1W4</accession>
<keyword evidence="5 6" id="KW-0472">Membrane</keyword>
<comment type="subcellular location">
    <subcellularLocation>
        <location evidence="1">Cell membrane</location>
        <topology evidence="1">Multi-pass membrane protein</topology>
    </subcellularLocation>
</comment>
<dbReference type="OrthoDB" id="9775903at2"/>
<dbReference type="PIRSF" id="PIRSF035875">
    <property type="entry name" value="RNase_BN"/>
    <property type="match status" value="1"/>
</dbReference>
<dbReference type="GO" id="GO:0005886">
    <property type="term" value="C:plasma membrane"/>
    <property type="evidence" value="ECO:0007669"/>
    <property type="project" value="UniProtKB-SubCell"/>
</dbReference>
<feature type="transmembrane region" description="Helical" evidence="6">
    <location>
        <begin position="82"/>
        <end position="105"/>
    </location>
</feature>
<organism evidence="7 8">
    <name type="scientific">Salipaludibacillus neizhouensis</name>
    <dbReference type="NCBI Taxonomy" id="885475"/>
    <lineage>
        <taxon>Bacteria</taxon>
        <taxon>Bacillati</taxon>
        <taxon>Bacillota</taxon>
        <taxon>Bacilli</taxon>
        <taxon>Bacillales</taxon>
        <taxon>Bacillaceae</taxon>
    </lineage>
</organism>
<feature type="transmembrane region" description="Helical" evidence="6">
    <location>
        <begin position="194"/>
        <end position="216"/>
    </location>
</feature>
<dbReference type="Proteomes" id="UP000281498">
    <property type="component" value="Unassembled WGS sequence"/>
</dbReference>
<feature type="transmembrane region" description="Helical" evidence="6">
    <location>
        <begin position="163"/>
        <end position="182"/>
    </location>
</feature>
<feature type="transmembrane region" description="Helical" evidence="6">
    <location>
        <begin position="117"/>
        <end position="143"/>
    </location>
</feature>
<sequence>MLKSLLKRFNDHRLIDLGAQCAYFLLLSIFPFLIFIISLLHFLPFTFTDVYQLLEETFVPADVLDVIQNQWNILKENHRTGLLSLGLIFTLWTASLALDSILRALNLSYHISENRGFLLARLVSIFLTVGMFLVIIVALSLQVIGAHIESTFNLNLLILELEILRWAVSSIVIFAVFLLLYLVGPNLRLTLKKVYIGAIFATIGWQLTSYAFHFYLTNFANYSATYGTIGTVIALMVWFHISSLIILIGGEINAILYEEMPSQRGKTKKGVKKGV</sequence>
<evidence type="ECO:0000256" key="4">
    <source>
        <dbReference type="ARBA" id="ARBA00022989"/>
    </source>
</evidence>
<dbReference type="NCBIfam" id="TIGR00765">
    <property type="entry name" value="yihY_not_rbn"/>
    <property type="match status" value="1"/>
</dbReference>
<evidence type="ECO:0000256" key="1">
    <source>
        <dbReference type="ARBA" id="ARBA00004651"/>
    </source>
</evidence>
<dbReference type="RefSeq" id="WP_110939121.1">
    <property type="nucleotide sequence ID" value="NZ_KZ614148.1"/>
</dbReference>
<gene>
    <name evidence="7" type="ORF">CR203_15730</name>
</gene>